<feature type="region of interest" description="Disordered" evidence="1">
    <location>
        <begin position="57"/>
        <end position="115"/>
    </location>
</feature>
<evidence type="ECO:0008006" key="4">
    <source>
        <dbReference type="Google" id="ProtNLM"/>
    </source>
</evidence>
<organism evidence="2 3">
    <name type="scientific">Blepharisma stoltei</name>
    <dbReference type="NCBI Taxonomy" id="1481888"/>
    <lineage>
        <taxon>Eukaryota</taxon>
        <taxon>Sar</taxon>
        <taxon>Alveolata</taxon>
        <taxon>Ciliophora</taxon>
        <taxon>Postciliodesmatophora</taxon>
        <taxon>Heterotrichea</taxon>
        <taxon>Heterotrichida</taxon>
        <taxon>Blepharismidae</taxon>
        <taxon>Blepharisma</taxon>
    </lineage>
</organism>
<feature type="region of interest" description="Disordered" evidence="1">
    <location>
        <begin position="1"/>
        <end position="34"/>
    </location>
</feature>
<name>A0AAU9K8C8_9CILI</name>
<keyword evidence="3" id="KW-1185">Reference proteome</keyword>
<feature type="compositionally biased region" description="Basic and acidic residues" evidence="1">
    <location>
        <begin position="86"/>
        <end position="98"/>
    </location>
</feature>
<protein>
    <recommendedName>
        <fullName evidence="4">C2H2-type domain-containing protein</fullName>
    </recommendedName>
</protein>
<sequence>MTSVKEETSVLGTDEDESPNSSKSRRRSKRDLQGRTFKCGCEKMYLSYPALYTHIKTKHDGISPPGTENPHPMTNRGRGRPRKTQIGKEEKEETKETPEENPLEELQINGGQTDPIIGFEDSNSELLNKIKEWKDKLIDDFFDKENLSCDDVFAIYLIEIARIIEEDAYKNFVLFFENLRICLNLRGYQMHSEEKLEKINNYCVLKGPEKVPGIFNYYIQQFMPLNFPSFNKDFAIRISIHFDKWLLKNNLTDMKIILTED</sequence>
<reference evidence="2" key="1">
    <citation type="submission" date="2021-09" db="EMBL/GenBank/DDBJ databases">
        <authorList>
            <consortium name="AG Swart"/>
            <person name="Singh M."/>
            <person name="Singh A."/>
            <person name="Seah K."/>
            <person name="Emmerich C."/>
        </authorList>
    </citation>
    <scope>NUCLEOTIDE SEQUENCE</scope>
    <source>
        <strain evidence="2">ATCC30299</strain>
    </source>
</reference>
<dbReference type="Proteomes" id="UP001162131">
    <property type="component" value="Unassembled WGS sequence"/>
</dbReference>
<accession>A0AAU9K8C8</accession>
<dbReference type="EMBL" id="CAJZBQ010000053">
    <property type="protein sequence ID" value="CAG9331904.1"/>
    <property type="molecule type" value="Genomic_DNA"/>
</dbReference>
<comment type="caution">
    <text evidence="2">The sequence shown here is derived from an EMBL/GenBank/DDBJ whole genome shotgun (WGS) entry which is preliminary data.</text>
</comment>
<proteinExistence type="predicted"/>
<gene>
    <name evidence="2" type="ORF">BSTOLATCC_MIC53961</name>
</gene>
<dbReference type="AlphaFoldDB" id="A0AAU9K8C8"/>
<evidence type="ECO:0000313" key="2">
    <source>
        <dbReference type="EMBL" id="CAG9331904.1"/>
    </source>
</evidence>
<evidence type="ECO:0000313" key="3">
    <source>
        <dbReference type="Proteomes" id="UP001162131"/>
    </source>
</evidence>
<evidence type="ECO:0000256" key="1">
    <source>
        <dbReference type="SAM" id="MobiDB-lite"/>
    </source>
</evidence>